<accession>A0ABD0RI97</accession>
<evidence type="ECO:0000256" key="1">
    <source>
        <dbReference type="SAM" id="MobiDB-lite"/>
    </source>
</evidence>
<protein>
    <submittedName>
        <fullName evidence="2">Uncharacterized protein</fullName>
    </submittedName>
</protein>
<reference evidence="2 3" key="1">
    <citation type="submission" date="2024-05" db="EMBL/GenBank/DDBJ databases">
        <title>Genome sequencing and assembly of Indian major carp, Cirrhinus mrigala (Hamilton, 1822).</title>
        <authorList>
            <person name="Mohindra V."/>
            <person name="Chowdhury L.M."/>
            <person name="Lal K."/>
            <person name="Jena J.K."/>
        </authorList>
    </citation>
    <scope>NUCLEOTIDE SEQUENCE [LARGE SCALE GENOMIC DNA]</scope>
    <source>
        <strain evidence="2">CM1030</strain>
        <tissue evidence="2">Blood</tissue>
    </source>
</reference>
<feature type="compositionally biased region" description="Polar residues" evidence="1">
    <location>
        <begin position="1"/>
        <end position="20"/>
    </location>
</feature>
<organism evidence="2 3">
    <name type="scientific">Cirrhinus mrigala</name>
    <name type="common">Mrigala</name>
    <dbReference type="NCBI Taxonomy" id="683832"/>
    <lineage>
        <taxon>Eukaryota</taxon>
        <taxon>Metazoa</taxon>
        <taxon>Chordata</taxon>
        <taxon>Craniata</taxon>
        <taxon>Vertebrata</taxon>
        <taxon>Euteleostomi</taxon>
        <taxon>Actinopterygii</taxon>
        <taxon>Neopterygii</taxon>
        <taxon>Teleostei</taxon>
        <taxon>Ostariophysi</taxon>
        <taxon>Cypriniformes</taxon>
        <taxon>Cyprinidae</taxon>
        <taxon>Labeoninae</taxon>
        <taxon>Labeonini</taxon>
        <taxon>Cirrhinus</taxon>
    </lineage>
</organism>
<feature type="non-terminal residue" evidence="2">
    <location>
        <position position="1"/>
    </location>
</feature>
<sequence length="111" mass="11198">SKTSTTDSAQANTAHNTQTDPAPLTEAKTAPPTTPSAELPAEERSRETNAEGVATTTPPPATNISTPSALSGPAMQNPTAEGQTSGTPQPARTPGSEEGKPEASERSEGMA</sequence>
<name>A0ABD0RI97_CIRMR</name>
<feature type="compositionally biased region" description="Polar residues" evidence="1">
    <location>
        <begin position="62"/>
        <end position="90"/>
    </location>
</feature>
<evidence type="ECO:0000313" key="3">
    <source>
        <dbReference type="Proteomes" id="UP001529510"/>
    </source>
</evidence>
<gene>
    <name evidence="2" type="ORF">M9458_006606</name>
</gene>
<dbReference type="AlphaFoldDB" id="A0ABD0RI97"/>
<keyword evidence="3" id="KW-1185">Reference proteome</keyword>
<evidence type="ECO:0000313" key="2">
    <source>
        <dbReference type="EMBL" id="KAL0198066.1"/>
    </source>
</evidence>
<feature type="non-terminal residue" evidence="2">
    <location>
        <position position="111"/>
    </location>
</feature>
<feature type="region of interest" description="Disordered" evidence="1">
    <location>
        <begin position="1"/>
        <end position="111"/>
    </location>
</feature>
<dbReference type="Proteomes" id="UP001529510">
    <property type="component" value="Unassembled WGS sequence"/>
</dbReference>
<dbReference type="EMBL" id="JAMKFB020000003">
    <property type="protein sequence ID" value="KAL0198066.1"/>
    <property type="molecule type" value="Genomic_DNA"/>
</dbReference>
<proteinExistence type="predicted"/>
<comment type="caution">
    <text evidence="2">The sequence shown here is derived from an EMBL/GenBank/DDBJ whole genome shotgun (WGS) entry which is preliminary data.</text>
</comment>
<feature type="compositionally biased region" description="Basic and acidic residues" evidence="1">
    <location>
        <begin position="95"/>
        <end position="111"/>
    </location>
</feature>